<keyword evidence="3" id="KW-1185">Reference proteome</keyword>
<dbReference type="HOGENOM" id="CLU_741848_0_0_1"/>
<dbReference type="InterPro" id="IPR038816">
    <property type="entry name" value="Stationary_phase_5"/>
</dbReference>
<reference evidence="2 3" key="1">
    <citation type="journal article" date="2009" name="Nature">
        <title>Evolution of pathogenicity and sexual reproduction in eight Candida genomes.</title>
        <authorList>
            <person name="Butler G."/>
            <person name="Rasmussen M.D."/>
            <person name="Lin M.F."/>
            <person name="Santos M.A."/>
            <person name="Sakthikumar S."/>
            <person name="Munro C.A."/>
            <person name="Rheinbay E."/>
            <person name="Grabherr M."/>
            <person name="Forche A."/>
            <person name="Reedy J.L."/>
            <person name="Agrafioti I."/>
            <person name="Arnaud M.B."/>
            <person name="Bates S."/>
            <person name="Brown A.J."/>
            <person name="Brunke S."/>
            <person name="Costanzo M.C."/>
            <person name="Fitzpatrick D.A."/>
            <person name="de Groot P.W."/>
            <person name="Harris D."/>
            <person name="Hoyer L.L."/>
            <person name="Hube B."/>
            <person name="Klis F.M."/>
            <person name="Kodira C."/>
            <person name="Lennard N."/>
            <person name="Logue M.E."/>
            <person name="Martin R."/>
            <person name="Neiman A.M."/>
            <person name="Nikolaou E."/>
            <person name="Quail M.A."/>
            <person name="Quinn J."/>
            <person name="Santos M.C."/>
            <person name="Schmitzberger F.F."/>
            <person name="Sherlock G."/>
            <person name="Shah P."/>
            <person name="Silverstein K.A."/>
            <person name="Skrzypek M.S."/>
            <person name="Soll D."/>
            <person name="Staggs R."/>
            <person name="Stansfield I."/>
            <person name="Stumpf M.P."/>
            <person name="Sudbery P.E."/>
            <person name="Srikantha T."/>
            <person name="Zeng Q."/>
            <person name="Berman J."/>
            <person name="Berriman M."/>
            <person name="Heitman J."/>
            <person name="Gow N.A."/>
            <person name="Lorenz M.C."/>
            <person name="Birren B.W."/>
            <person name="Kellis M."/>
            <person name="Cuomo C.A."/>
        </authorList>
    </citation>
    <scope>NUCLEOTIDE SEQUENCE [LARGE SCALE GENOMIC DNA]</scope>
    <source>
        <strain evidence="3">ATCC MYA-3404 / T1</strain>
    </source>
</reference>
<dbReference type="EMBL" id="GG692396">
    <property type="protein sequence ID" value="EER35193.1"/>
    <property type="molecule type" value="Genomic_DNA"/>
</dbReference>
<organism evidence="2 3">
    <name type="scientific">Candida tropicalis (strain ATCC MYA-3404 / T1)</name>
    <name type="common">Yeast</name>
    <dbReference type="NCBI Taxonomy" id="294747"/>
    <lineage>
        <taxon>Eukaryota</taxon>
        <taxon>Fungi</taxon>
        <taxon>Dikarya</taxon>
        <taxon>Ascomycota</taxon>
        <taxon>Saccharomycotina</taxon>
        <taxon>Pichiomycetes</taxon>
        <taxon>Debaryomycetaceae</taxon>
        <taxon>Candida/Lodderomyces clade</taxon>
        <taxon>Candida</taxon>
    </lineage>
</organism>
<accession>C5M577</accession>
<dbReference type="OrthoDB" id="416253at2759"/>
<dbReference type="GO" id="GO:0043248">
    <property type="term" value="P:proteasome assembly"/>
    <property type="evidence" value="ECO:0007669"/>
    <property type="project" value="TreeGrafter"/>
</dbReference>
<name>C5M577_CANTT</name>
<dbReference type="PANTHER" id="PTHR42342:SF1">
    <property type="entry name" value="STATIONARY PHASE PROTEIN 5"/>
    <property type="match status" value="1"/>
</dbReference>
<dbReference type="VEuPathDB" id="FungiDB:CTRG_02055"/>
<dbReference type="GeneID" id="8297152"/>
<evidence type="ECO:0000256" key="1">
    <source>
        <dbReference type="SAM" id="Coils"/>
    </source>
</evidence>
<dbReference type="Proteomes" id="UP000002037">
    <property type="component" value="Unassembled WGS sequence"/>
</dbReference>
<dbReference type="GO" id="GO:0070628">
    <property type="term" value="F:proteasome binding"/>
    <property type="evidence" value="ECO:0007669"/>
    <property type="project" value="InterPro"/>
</dbReference>
<dbReference type="PANTHER" id="PTHR42342">
    <property type="entry name" value="STATIONARY PHASE PROTEIN 5"/>
    <property type="match status" value="1"/>
</dbReference>
<evidence type="ECO:0000313" key="3">
    <source>
        <dbReference type="Proteomes" id="UP000002037"/>
    </source>
</evidence>
<dbReference type="KEGG" id="ctp:CTRG_02055"/>
<proteinExistence type="predicted"/>
<sequence>MNVQRLKNLISLRTRNFSRRIQRALEELAENLQRESQQARQPQAVPIPVPVRNRNPLARRNYSTNPGFHGGFNNYQYYQNWTFKQGTKKYNFFYKFYNTSGHSKILKNLNRSGGGLFHNFSQAYNNSYRLKLYHNNIRFTYRTLFNNLREKYQVYNKGLNVDEIRRNKFNPTIRLNLSLTPGHHQLTLKLAKTESTNIPIEKQQQQPKSSFIDFPINFNLNIPNETILSEEILDEMLFNIKSFEKKLATLKKDLTNLFDLGELPIKYISGKNVLRVYFPNCDREKLEILCQEKGITGGFIIEEVDEISNDATAMSSNTTSFGSDILSSSGADESNIASSRSSFSSDILSDYSADDVLQDAILNDTEIIRPMNITQQQQQLSYDNVDIYDVNEDYHWISTSSS</sequence>
<keyword evidence="1" id="KW-0175">Coiled coil</keyword>
<dbReference type="RefSeq" id="XP_002547748.1">
    <property type="nucleotide sequence ID" value="XM_002547702.1"/>
</dbReference>
<gene>
    <name evidence="2" type="ORF">CTRG_02055</name>
</gene>
<evidence type="ECO:0008006" key="4">
    <source>
        <dbReference type="Google" id="ProtNLM"/>
    </source>
</evidence>
<evidence type="ECO:0000313" key="2">
    <source>
        <dbReference type="EMBL" id="EER35193.1"/>
    </source>
</evidence>
<feature type="coiled-coil region" evidence="1">
    <location>
        <begin position="233"/>
        <end position="260"/>
    </location>
</feature>
<dbReference type="AlphaFoldDB" id="C5M577"/>
<dbReference type="eggNOG" id="ENOG502S2SB">
    <property type="taxonomic scope" value="Eukaryota"/>
</dbReference>
<protein>
    <recommendedName>
        <fullName evidence="4">Stationary phase protein 5</fullName>
    </recommendedName>
</protein>